<dbReference type="VEuPathDB" id="FungiDB:AB675_4622"/>
<dbReference type="RefSeq" id="XP_017999065.1">
    <property type="nucleotide sequence ID" value="XM_018144775.1"/>
</dbReference>
<evidence type="ECO:0000256" key="3">
    <source>
        <dbReference type="ARBA" id="ARBA00008773"/>
    </source>
</evidence>
<dbReference type="InterPro" id="IPR017853">
    <property type="entry name" value="GH"/>
</dbReference>
<feature type="domain" description="CN hydrolase" evidence="7">
    <location>
        <begin position="236"/>
        <end position="574"/>
    </location>
</feature>
<sequence>MRFTSILCLAAAVSSASAAFRGFNVAGHLASGQCRSENDWQLAFERLATLPGGFKNVRLYASGDCNTLENAVPAAIRTGTKLLVGVWTQDAAHFDSEKQALLRAVQEYESEWILAVSVGSEDLYRKETDPNYLAQQIWDVRGMLWSVGASPTIGHVDTWTAWIDPNNKPVIDAVDWLGNDAYAYFEGKGIANGEAKDAYYAAHDRVVAVSGGKEVWTTETGWPIKGDTIGSAQAPYHPRSSNPSCTYNSITDTVTKTCSLIAEAASKGVQLLAFPEAWLGSGYPLWIWGKYGYRSEGEGVVDSPDEDVTAGQRGLKDLFVRNSIEVGSDEGRGHLAQIGECARKKGIVVALGISERLRERDGEWKLYIGQILIDAEVEVRLRRHKLRAFGLERALFGDGGGLDGDLQNVGEVDLKSESDKARGRVGMLSFGEHYHPLINFNTFSRNEQIHVAAWPPVAPHPGSPVPCSMCDEGTADAALTIHPITTPTRLLTPSTAVAALSRTYATTSQTFVLHSTSIITDPSTPITMGTTAPHSIVFDTTGGGNARIFAPDGRRLTTDLGCVEEGMVVADLELGWCEMARGMLDCRNGETAMGMGDLLKLVRVRQA</sequence>
<comment type="catalytic activity">
    <reaction evidence="1">
        <text>Hydrolysis of (1-&gt;3)-beta-D-glucosidic linkages in (1-&gt;3)-beta-D-glucans.</text>
        <dbReference type="EC" id="3.2.1.39"/>
    </reaction>
</comment>
<dbReference type="GO" id="GO:0042973">
    <property type="term" value="F:glucan endo-1,3-beta-D-glucosidase activity"/>
    <property type="evidence" value="ECO:0007669"/>
    <property type="project" value="UniProtKB-EC"/>
</dbReference>
<dbReference type="PANTHER" id="PTHR16631">
    <property type="entry name" value="GLUCAN 1,3-BETA-GLUCOSIDASE"/>
    <property type="match status" value="1"/>
</dbReference>
<dbReference type="GO" id="GO:0000272">
    <property type="term" value="P:polysaccharide catabolic process"/>
    <property type="evidence" value="ECO:0007669"/>
    <property type="project" value="UniProtKB-KW"/>
</dbReference>
<dbReference type="GeneID" id="28736655"/>
<name>A0A0N1NYD2_9EURO</name>
<keyword evidence="6" id="KW-0732">Signal</keyword>
<dbReference type="OrthoDB" id="77201at2759"/>
<evidence type="ECO:0000256" key="6">
    <source>
        <dbReference type="SAM" id="SignalP"/>
    </source>
</evidence>
<organism evidence="8 9">
    <name type="scientific">Cyphellophora attinorum</name>
    <dbReference type="NCBI Taxonomy" id="1664694"/>
    <lineage>
        <taxon>Eukaryota</taxon>
        <taxon>Fungi</taxon>
        <taxon>Dikarya</taxon>
        <taxon>Ascomycota</taxon>
        <taxon>Pezizomycotina</taxon>
        <taxon>Eurotiomycetes</taxon>
        <taxon>Chaetothyriomycetidae</taxon>
        <taxon>Chaetothyriales</taxon>
        <taxon>Cyphellophoraceae</taxon>
        <taxon>Cyphellophora</taxon>
    </lineage>
</organism>
<protein>
    <recommendedName>
        <fullName evidence="4">glucan endo-1,3-beta-D-glucosidase</fullName>
        <ecNumber evidence="4">3.2.1.39</ecNumber>
    </recommendedName>
</protein>
<evidence type="ECO:0000256" key="1">
    <source>
        <dbReference type="ARBA" id="ARBA00000382"/>
    </source>
</evidence>
<dbReference type="SUPFAM" id="SSF56317">
    <property type="entry name" value="Carbon-nitrogen hydrolase"/>
    <property type="match status" value="1"/>
</dbReference>
<evidence type="ECO:0000256" key="2">
    <source>
        <dbReference type="ARBA" id="ARBA00004196"/>
    </source>
</evidence>
<dbReference type="EC" id="3.2.1.39" evidence="4"/>
<dbReference type="Gene3D" id="3.60.110.10">
    <property type="entry name" value="Carbon-nitrogen hydrolase"/>
    <property type="match status" value="1"/>
</dbReference>
<proteinExistence type="inferred from homology"/>
<dbReference type="InterPro" id="IPR003010">
    <property type="entry name" value="C-N_Hydrolase"/>
</dbReference>
<keyword evidence="9" id="KW-1185">Reference proteome</keyword>
<keyword evidence="5" id="KW-0378">Hydrolase</keyword>
<evidence type="ECO:0000259" key="7">
    <source>
        <dbReference type="PROSITE" id="PS50263"/>
    </source>
</evidence>
<dbReference type="Pfam" id="PF00795">
    <property type="entry name" value="CN_hydrolase"/>
    <property type="match status" value="1"/>
</dbReference>
<reference evidence="8 9" key="1">
    <citation type="submission" date="2015-06" db="EMBL/GenBank/DDBJ databases">
        <title>Draft genome of the ant-associated black yeast Phialophora attae CBS 131958.</title>
        <authorList>
            <person name="Moreno L.F."/>
            <person name="Stielow B.J."/>
            <person name="de Hoog S."/>
            <person name="Vicente V.A."/>
            <person name="Weiss V.A."/>
            <person name="de Vries M."/>
            <person name="Cruz L.M."/>
            <person name="Souza E.M."/>
        </authorList>
    </citation>
    <scope>NUCLEOTIDE SEQUENCE [LARGE SCALE GENOMIC DNA]</scope>
    <source>
        <strain evidence="8 9">CBS 131958</strain>
    </source>
</reference>
<feature type="signal peptide" evidence="6">
    <location>
        <begin position="1"/>
        <end position="18"/>
    </location>
</feature>
<feature type="chain" id="PRO_5005879448" description="glucan endo-1,3-beta-D-glucosidase" evidence="6">
    <location>
        <begin position="19"/>
        <end position="607"/>
    </location>
</feature>
<dbReference type="GO" id="GO:0005576">
    <property type="term" value="C:extracellular region"/>
    <property type="evidence" value="ECO:0007669"/>
    <property type="project" value="TreeGrafter"/>
</dbReference>
<dbReference type="GO" id="GO:0005886">
    <property type="term" value="C:plasma membrane"/>
    <property type="evidence" value="ECO:0007669"/>
    <property type="project" value="UniProtKB-SubCell"/>
</dbReference>
<dbReference type="InterPro" id="IPR050732">
    <property type="entry name" value="Beta-glucan_modifiers"/>
</dbReference>
<comment type="similarity">
    <text evidence="3">Belongs to the glycosyl hydrolase 17 family.</text>
</comment>
<dbReference type="GO" id="GO:0009986">
    <property type="term" value="C:cell surface"/>
    <property type="evidence" value="ECO:0007669"/>
    <property type="project" value="TreeGrafter"/>
</dbReference>
<dbReference type="SUPFAM" id="SSF51445">
    <property type="entry name" value="(Trans)glycosidases"/>
    <property type="match status" value="1"/>
</dbReference>
<evidence type="ECO:0000256" key="5">
    <source>
        <dbReference type="ARBA" id="ARBA00022801"/>
    </source>
</evidence>
<dbReference type="AlphaFoldDB" id="A0A0N1NYD2"/>
<dbReference type="InterPro" id="IPR036526">
    <property type="entry name" value="C-N_Hydrolase_sf"/>
</dbReference>
<comment type="subcellular location">
    <subcellularLocation>
        <location evidence="2">Cell envelope</location>
    </subcellularLocation>
</comment>
<dbReference type="PANTHER" id="PTHR16631:SF13">
    <property type="entry name" value="GLUCAN ENDO-1,3-BETA-GLUCOSIDASE EGLC-RELATED"/>
    <property type="match status" value="1"/>
</dbReference>
<dbReference type="PROSITE" id="PS50263">
    <property type="entry name" value="CN_HYDROLASE"/>
    <property type="match status" value="1"/>
</dbReference>
<gene>
    <name evidence="8" type="ORF">AB675_4622</name>
</gene>
<comment type="caution">
    <text evidence="8">The sequence shown here is derived from an EMBL/GenBank/DDBJ whole genome shotgun (WGS) entry which is preliminary data.</text>
</comment>
<accession>A0A0N1NYD2</accession>
<dbReference type="Proteomes" id="UP000038010">
    <property type="component" value="Unassembled WGS sequence"/>
</dbReference>
<evidence type="ECO:0000256" key="4">
    <source>
        <dbReference type="ARBA" id="ARBA00012780"/>
    </source>
</evidence>
<dbReference type="STRING" id="1664694.A0A0N1NYD2"/>
<evidence type="ECO:0000313" key="8">
    <source>
        <dbReference type="EMBL" id="KPI39102.1"/>
    </source>
</evidence>
<dbReference type="EMBL" id="LFJN01000016">
    <property type="protein sequence ID" value="KPI39102.1"/>
    <property type="molecule type" value="Genomic_DNA"/>
</dbReference>
<dbReference type="GO" id="GO:0098552">
    <property type="term" value="C:side of membrane"/>
    <property type="evidence" value="ECO:0007669"/>
    <property type="project" value="UniProtKB-KW"/>
</dbReference>
<dbReference type="GO" id="GO:0009277">
    <property type="term" value="C:fungal-type cell wall"/>
    <property type="evidence" value="ECO:0007669"/>
    <property type="project" value="TreeGrafter"/>
</dbReference>
<evidence type="ECO:0000313" key="9">
    <source>
        <dbReference type="Proteomes" id="UP000038010"/>
    </source>
</evidence>
<dbReference type="GO" id="GO:0071555">
    <property type="term" value="P:cell wall organization"/>
    <property type="evidence" value="ECO:0007669"/>
    <property type="project" value="UniProtKB-KW"/>
</dbReference>